<dbReference type="InterPro" id="IPR036291">
    <property type="entry name" value="NAD(P)-bd_dom_sf"/>
</dbReference>
<dbReference type="AlphaFoldDB" id="A0A8T4C5T2"/>
<dbReference type="EMBL" id="VGJJ01000001">
    <property type="protein sequence ID" value="MBM3281771.1"/>
    <property type="molecule type" value="Genomic_DNA"/>
</dbReference>
<organism evidence="3 4">
    <name type="scientific">Candidatus Iainarchaeum sp</name>
    <dbReference type="NCBI Taxonomy" id="3101447"/>
    <lineage>
        <taxon>Archaea</taxon>
        <taxon>Candidatus Iainarchaeota</taxon>
        <taxon>Candidatus Iainarchaeia</taxon>
        <taxon>Candidatus Iainarchaeales</taxon>
        <taxon>Candidatus Iainarchaeaceae</taxon>
        <taxon>Candidatus Iainarchaeum</taxon>
    </lineage>
</organism>
<dbReference type="SUPFAM" id="SSF51735">
    <property type="entry name" value="NAD(P)-binding Rossmann-fold domains"/>
    <property type="match status" value="1"/>
</dbReference>
<proteinExistence type="inferred from homology"/>
<dbReference type="InterPro" id="IPR001509">
    <property type="entry name" value="Epimerase_deHydtase"/>
</dbReference>
<sequence length="327" mass="36878">MRMRTTNWSGKRVLITGINGFIGSHLANELLQQGAIIEGASRSPKNTPYLDRLFPGKTIKVHPLELRSRESVQQLVNTHAFDFIFHLASQSDTWKSIQIPVETFESNVNGTLFLLDALRAKKEQTPLILAGSVRAFEPLSSNKTDVMAPLHPYDASKFCTQVIARSYFHAYGMNGAIAQNTNIYGPNDTNFNRLIPIMMKELFTKKTITLKGDGKIKRDFLYVQDAVNGMIRLAENCHSKSVNGKAVTFASGNLSTIRQIAEIVQKTMPFPTQISFDNRPFDDRDHPVLDIRSTQELLGWSPNYSLEKGLRETVPWYHEYFLPKGGN</sequence>
<accession>A0A8T4C5T2</accession>
<name>A0A8T4C5T2_9ARCH</name>
<gene>
    <name evidence="3" type="ORF">FJY86_00295</name>
</gene>
<evidence type="ECO:0000259" key="2">
    <source>
        <dbReference type="Pfam" id="PF01370"/>
    </source>
</evidence>
<evidence type="ECO:0000313" key="4">
    <source>
        <dbReference type="Proteomes" id="UP000774699"/>
    </source>
</evidence>
<dbReference type="PANTHER" id="PTHR43000">
    <property type="entry name" value="DTDP-D-GLUCOSE 4,6-DEHYDRATASE-RELATED"/>
    <property type="match status" value="1"/>
</dbReference>
<comment type="similarity">
    <text evidence="1">Belongs to the NAD(P)-dependent epimerase/dehydratase family.</text>
</comment>
<dbReference type="Pfam" id="PF01370">
    <property type="entry name" value="Epimerase"/>
    <property type="match status" value="1"/>
</dbReference>
<feature type="domain" description="NAD-dependent epimerase/dehydratase" evidence="2">
    <location>
        <begin position="13"/>
        <end position="240"/>
    </location>
</feature>
<reference evidence="3" key="1">
    <citation type="submission" date="2019-03" db="EMBL/GenBank/DDBJ databases">
        <title>Lake Tanganyika Metagenome-Assembled Genomes (MAGs).</title>
        <authorList>
            <person name="Tran P."/>
        </authorList>
    </citation>
    <scope>NUCLEOTIDE SEQUENCE</scope>
    <source>
        <strain evidence="3">M_DeepCast_50m_m2_156</strain>
    </source>
</reference>
<protein>
    <submittedName>
        <fullName evidence="3">NAD(P)-dependent oxidoreductase</fullName>
    </submittedName>
</protein>
<dbReference type="Gene3D" id="3.40.50.720">
    <property type="entry name" value="NAD(P)-binding Rossmann-like Domain"/>
    <property type="match status" value="1"/>
</dbReference>
<comment type="caution">
    <text evidence="3">The sequence shown here is derived from an EMBL/GenBank/DDBJ whole genome shotgun (WGS) entry which is preliminary data.</text>
</comment>
<evidence type="ECO:0000256" key="1">
    <source>
        <dbReference type="ARBA" id="ARBA00007637"/>
    </source>
</evidence>
<evidence type="ECO:0000313" key="3">
    <source>
        <dbReference type="EMBL" id="MBM3281771.1"/>
    </source>
</evidence>
<dbReference type="Proteomes" id="UP000774699">
    <property type="component" value="Unassembled WGS sequence"/>
</dbReference>